<reference evidence="1" key="1">
    <citation type="submission" date="2018-04" db="EMBL/GenBank/DDBJ databases">
        <title>WGS assembly of Panicum hallii.</title>
        <authorList>
            <person name="Lovell J."/>
            <person name="Jenkins J."/>
            <person name="Lowry D."/>
            <person name="Mamidi S."/>
            <person name="Sreedasyam A."/>
            <person name="Weng X."/>
            <person name="Barry K."/>
            <person name="Bonette J."/>
            <person name="Campitelli B."/>
            <person name="Daum C."/>
            <person name="Gordon S."/>
            <person name="Gould B."/>
            <person name="Lipzen A."/>
            <person name="Macqueen A."/>
            <person name="Palacio-Mejia J."/>
            <person name="Plott C."/>
            <person name="Shakirov E."/>
            <person name="Shu S."/>
            <person name="Yoshinaga Y."/>
            <person name="Zane M."/>
            <person name="Rokhsar D."/>
            <person name="Grimwood J."/>
            <person name="Schmutz J."/>
            <person name="Juenger T."/>
        </authorList>
    </citation>
    <scope>NUCLEOTIDE SEQUENCE [LARGE SCALE GENOMIC DNA]</scope>
    <source>
        <strain evidence="1">FIL2</strain>
    </source>
</reference>
<dbReference type="Gramene" id="PVH36652">
    <property type="protein sequence ID" value="PVH36652"/>
    <property type="gene ID" value="PAHAL_6G131300"/>
</dbReference>
<protein>
    <submittedName>
        <fullName evidence="1">Uncharacterized protein</fullName>
    </submittedName>
</protein>
<gene>
    <name evidence="1" type="ORF">PAHAL_6G131300</name>
</gene>
<name>A0A2T8IG51_9POAL</name>
<organism evidence="1">
    <name type="scientific">Panicum hallii</name>
    <dbReference type="NCBI Taxonomy" id="206008"/>
    <lineage>
        <taxon>Eukaryota</taxon>
        <taxon>Viridiplantae</taxon>
        <taxon>Streptophyta</taxon>
        <taxon>Embryophyta</taxon>
        <taxon>Tracheophyta</taxon>
        <taxon>Spermatophyta</taxon>
        <taxon>Magnoliopsida</taxon>
        <taxon>Liliopsida</taxon>
        <taxon>Poales</taxon>
        <taxon>Poaceae</taxon>
        <taxon>PACMAD clade</taxon>
        <taxon>Panicoideae</taxon>
        <taxon>Panicodae</taxon>
        <taxon>Paniceae</taxon>
        <taxon>Panicinae</taxon>
        <taxon>Panicum</taxon>
        <taxon>Panicum sect. Panicum</taxon>
    </lineage>
</organism>
<dbReference type="AlphaFoldDB" id="A0A2T8IG51"/>
<proteinExistence type="predicted"/>
<accession>A0A2T8IG51</accession>
<dbReference type="EMBL" id="CM008051">
    <property type="protein sequence ID" value="PVH36652.1"/>
    <property type="molecule type" value="Genomic_DNA"/>
</dbReference>
<sequence length="138" mass="15619">MHQNKIPSLRSSGIYKWTSLSECHHTKCATERTPQVPVSEGTITGRGDGWKGRDLQLLLCGACSSCCPCQASSRWPDSQGVLLVLRQLLPWLQGGQPSVALHNQVRGVLHRAHRRVRCRRLLQDLPRLHLRRGRDRDN</sequence>
<dbReference type="Proteomes" id="UP000243499">
    <property type="component" value="Chromosome 6"/>
</dbReference>
<evidence type="ECO:0000313" key="1">
    <source>
        <dbReference type="EMBL" id="PVH36652.1"/>
    </source>
</evidence>